<comment type="subcellular location">
    <subcellularLocation>
        <location evidence="1">Cell projection</location>
        <location evidence="1">Cilium</location>
    </subcellularLocation>
</comment>
<accession>A0A8C4R2K8</accession>
<sequence length="379" mass="44198">MEPTDNRGPEKTVEETRGTESHKMAYFPECKHAMNILRFENELFQNYVNELENKGLTGPVLNASPRRFTPESPSRRRSRGHSNSSLNQQLTLTIEQQYEIVQHAVDNLQAELAKSQYENELVVEKNKAALQNAMLRLGGNRQALYEFKQNLVNEKETGKPFPVEKFIKYIEECLHTREMLIDRLKQKNICLRGKNKKIQMQILKNEEISEVLREGDFSHLQIQNQQCVERIAELKQEILRLKVNASQTMQTLTCLKATLMRHLQESNTIDRDIILCQNLLQIMAAKSTTIEEEIQLADEERRQLKMRMASYRVPTVMEYMQQQAQHNELKHTIANWERKVEITEVSLRGLQRVCKHVTKDGRLPKLQSCQKMEQPEAGI</sequence>
<keyword evidence="11" id="KW-1185">Reference proteome</keyword>
<name>A0A8C4R2K8_EPTBU</name>
<dbReference type="InterPro" id="IPR051885">
    <property type="entry name" value="CC_CF"/>
</dbReference>
<evidence type="ECO:0000256" key="4">
    <source>
        <dbReference type="ARBA" id="ARBA00023273"/>
    </source>
</evidence>
<feature type="region of interest" description="Disordered" evidence="8">
    <location>
        <begin position="55"/>
        <end position="86"/>
    </location>
</feature>
<dbReference type="PANTHER" id="PTHR15654:SF2">
    <property type="entry name" value="COILED-COIL DOMAIN-CONTAINING PROTEIN 113"/>
    <property type="match status" value="1"/>
</dbReference>
<evidence type="ECO:0000256" key="6">
    <source>
        <dbReference type="ARBA" id="ARBA00044798"/>
    </source>
</evidence>
<keyword evidence="3 7" id="KW-0175">Coiled coil</keyword>
<evidence type="ECO:0000256" key="2">
    <source>
        <dbReference type="ARBA" id="ARBA00022794"/>
    </source>
</evidence>
<reference evidence="10" key="2">
    <citation type="submission" date="2025-09" db="UniProtKB">
        <authorList>
            <consortium name="Ensembl"/>
        </authorList>
    </citation>
    <scope>IDENTIFICATION</scope>
</reference>
<keyword evidence="2" id="KW-0970">Cilium biogenesis/degradation</keyword>
<evidence type="ECO:0000256" key="8">
    <source>
        <dbReference type="SAM" id="MobiDB-lite"/>
    </source>
</evidence>
<dbReference type="GO" id="GO:0060271">
    <property type="term" value="P:cilium assembly"/>
    <property type="evidence" value="ECO:0007669"/>
    <property type="project" value="TreeGrafter"/>
</dbReference>
<dbReference type="Proteomes" id="UP000694388">
    <property type="component" value="Unplaced"/>
</dbReference>
<evidence type="ECO:0000256" key="1">
    <source>
        <dbReference type="ARBA" id="ARBA00004138"/>
    </source>
</evidence>
<dbReference type="PANTHER" id="PTHR15654">
    <property type="entry name" value="COILED-COIL DOMAIN-CONTAINING PROTEIN 113-RELATED"/>
    <property type="match status" value="1"/>
</dbReference>
<evidence type="ECO:0000313" key="11">
    <source>
        <dbReference type="Proteomes" id="UP000694388"/>
    </source>
</evidence>
<evidence type="ECO:0000256" key="7">
    <source>
        <dbReference type="SAM" id="Coils"/>
    </source>
</evidence>
<keyword evidence="4" id="KW-0966">Cell projection</keyword>
<organism evidence="10 11">
    <name type="scientific">Eptatretus burgeri</name>
    <name type="common">Inshore hagfish</name>
    <dbReference type="NCBI Taxonomy" id="7764"/>
    <lineage>
        <taxon>Eukaryota</taxon>
        <taxon>Metazoa</taxon>
        <taxon>Chordata</taxon>
        <taxon>Craniata</taxon>
        <taxon>Vertebrata</taxon>
        <taxon>Cyclostomata</taxon>
        <taxon>Myxini</taxon>
        <taxon>Myxiniformes</taxon>
        <taxon>Myxinidae</taxon>
        <taxon>Eptatretinae</taxon>
        <taxon>Eptatretus</taxon>
    </lineage>
</organism>
<feature type="domain" description="CCDC113/CCDC96 coiled-coil" evidence="9">
    <location>
        <begin position="178"/>
        <end position="347"/>
    </location>
</feature>
<protein>
    <recommendedName>
        <fullName evidence="6">Cilia- and flagella-associated protein 263</fullName>
    </recommendedName>
</protein>
<dbReference type="InterPro" id="IPR025254">
    <property type="entry name" value="CCDC113/CCDC96_CC"/>
</dbReference>
<feature type="region of interest" description="Disordered" evidence="8">
    <location>
        <begin position="1"/>
        <end position="20"/>
    </location>
</feature>
<dbReference type="Pfam" id="PF13870">
    <property type="entry name" value="CCDC113_CCDC96_CC"/>
    <property type="match status" value="1"/>
</dbReference>
<evidence type="ECO:0000256" key="5">
    <source>
        <dbReference type="ARBA" id="ARBA00044506"/>
    </source>
</evidence>
<dbReference type="GO" id="GO:0036064">
    <property type="term" value="C:ciliary basal body"/>
    <property type="evidence" value="ECO:0007669"/>
    <property type="project" value="TreeGrafter"/>
</dbReference>
<dbReference type="GeneTree" id="ENSGT00940000154521"/>
<dbReference type="GO" id="GO:0005930">
    <property type="term" value="C:axoneme"/>
    <property type="evidence" value="ECO:0007669"/>
    <property type="project" value="TreeGrafter"/>
</dbReference>
<reference evidence="10" key="1">
    <citation type="submission" date="2025-08" db="UniProtKB">
        <authorList>
            <consortium name="Ensembl"/>
        </authorList>
    </citation>
    <scope>IDENTIFICATION</scope>
</reference>
<dbReference type="AlphaFoldDB" id="A0A8C4R2K8"/>
<dbReference type="OMA" id="MFESFIC"/>
<evidence type="ECO:0000313" key="10">
    <source>
        <dbReference type="Ensembl" id="ENSEBUP00000024338.1"/>
    </source>
</evidence>
<dbReference type="Ensembl" id="ENSEBUT00000024914.1">
    <property type="protein sequence ID" value="ENSEBUP00000024338.1"/>
    <property type="gene ID" value="ENSEBUG00000015001.1"/>
</dbReference>
<comment type="similarity">
    <text evidence="5">Belongs to the CFAP263 family.</text>
</comment>
<evidence type="ECO:0000259" key="9">
    <source>
        <dbReference type="Pfam" id="PF13870"/>
    </source>
</evidence>
<proteinExistence type="inferred from homology"/>
<feature type="coiled-coil region" evidence="7">
    <location>
        <begin position="217"/>
        <end position="251"/>
    </location>
</feature>
<feature type="coiled-coil region" evidence="7">
    <location>
        <begin position="287"/>
        <end position="339"/>
    </location>
</feature>
<evidence type="ECO:0000256" key="3">
    <source>
        <dbReference type="ARBA" id="ARBA00023054"/>
    </source>
</evidence>